<feature type="region of interest" description="Disordered" evidence="1">
    <location>
        <begin position="1"/>
        <end position="24"/>
    </location>
</feature>
<sequence length="81" mass="9341">MTLAKQTTTNMQDHKAGHTTTNVQDHKADYMQEARRSCVSFGLWETSILHLPIMIKKQESQNRLCRELDPGHSISQAIIYR</sequence>
<protein>
    <submittedName>
        <fullName evidence="2">11849_t:CDS:1</fullName>
    </submittedName>
</protein>
<dbReference type="AlphaFoldDB" id="A0A9N8W2Z2"/>
<dbReference type="Proteomes" id="UP000789342">
    <property type="component" value="Unassembled WGS sequence"/>
</dbReference>
<evidence type="ECO:0000313" key="2">
    <source>
        <dbReference type="EMBL" id="CAG8473275.1"/>
    </source>
</evidence>
<dbReference type="EMBL" id="CAJVPV010000771">
    <property type="protein sequence ID" value="CAG8473275.1"/>
    <property type="molecule type" value="Genomic_DNA"/>
</dbReference>
<comment type="caution">
    <text evidence="2">The sequence shown here is derived from an EMBL/GenBank/DDBJ whole genome shotgun (WGS) entry which is preliminary data.</text>
</comment>
<proteinExistence type="predicted"/>
<evidence type="ECO:0000313" key="3">
    <source>
        <dbReference type="Proteomes" id="UP000789342"/>
    </source>
</evidence>
<evidence type="ECO:0000256" key="1">
    <source>
        <dbReference type="SAM" id="MobiDB-lite"/>
    </source>
</evidence>
<name>A0A9N8W2Z2_9GLOM</name>
<gene>
    <name evidence="2" type="ORF">AMORRO_LOCUS1956</name>
</gene>
<accession>A0A9N8W2Z2</accession>
<feature type="compositionally biased region" description="Polar residues" evidence="1">
    <location>
        <begin position="1"/>
        <end position="11"/>
    </location>
</feature>
<reference evidence="2" key="1">
    <citation type="submission" date="2021-06" db="EMBL/GenBank/DDBJ databases">
        <authorList>
            <person name="Kallberg Y."/>
            <person name="Tangrot J."/>
            <person name="Rosling A."/>
        </authorList>
    </citation>
    <scope>NUCLEOTIDE SEQUENCE</scope>
    <source>
        <strain evidence="2">CL551</strain>
    </source>
</reference>
<organism evidence="2 3">
    <name type="scientific">Acaulospora morrowiae</name>
    <dbReference type="NCBI Taxonomy" id="94023"/>
    <lineage>
        <taxon>Eukaryota</taxon>
        <taxon>Fungi</taxon>
        <taxon>Fungi incertae sedis</taxon>
        <taxon>Mucoromycota</taxon>
        <taxon>Glomeromycotina</taxon>
        <taxon>Glomeromycetes</taxon>
        <taxon>Diversisporales</taxon>
        <taxon>Acaulosporaceae</taxon>
        <taxon>Acaulospora</taxon>
    </lineage>
</organism>
<keyword evidence="3" id="KW-1185">Reference proteome</keyword>